<dbReference type="Pfam" id="PF00528">
    <property type="entry name" value="BPD_transp_1"/>
    <property type="match status" value="1"/>
</dbReference>
<evidence type="ECO:0000256" key="1">
    <source>
        <dbReference type="ARBA" id="ARBA00004651"/>
    </source>
</evidence>
<keyword evidence="4 7" id="KW-0812">Transmembrane</keyword>
<organism evidence="9">
    <name type="scientific">hot springs metagenome</name>
    <dbReference type="NCBI Taxonomy" id="433727"/>
    <lineage>
        <taxon>unclassified sequences</taxon>
        <taxon>metagenomes</taxon>
        <taxon>ecological metagenomes</taxon>
    </lineage>
</organism>
<dbReference type="Gene3D" id="1.10.3720.10">
    <property type="entry name" value="MetI-like"/>
    <property type="match status" value="1"/>
</dbReference>
<keyword evidence="3" id="KW-1003">Cell membrane</keyword>
<evidence type="ECO:0000256" key="2">
    <source>
        <dbReference type="ARBA" id="ARBA00022448"/>
    </source>
</evidence>
<dbReference type="GO" id="GO:0055085">
    <property type="term" value="P:transmembrane transport"/>
    <property type="evidence" value="ECO:0007669"/>
    <property type="project" value="InterPro"/>
</dbReference>
<dbReference type="PANTHER" id="PTHR30465:SF0">
    <property type="entry name" value="OLIGOPEPTIDE TRANSPORT SYSTEM PERMEASE PROTEIN APPB"/>
    <property type="match status" value="1"/>
</dbReference>
<gene>
    <name evidence="9" type="ORF">A45J_0898</name>
</gene>
<dbReference type="Pfam" id="PF19300">
    <property type="entry name" value="BPD_transp_1_N"/>
    <property type="match status" value="1"/>
</dbReference>
<evidence type="ECO:0000256" key="5">
    <source>
        <dbReference type="ARBA" id="ARBA00022989"/>
    </source>
</evidence>
<feature type="transmembrane region" description="Helical" evidence="7">
    <location>
        <begin position="253"/>
        <end position="279"/>
    </location>
</feature>
<feature type="transmembrane region" description="Helical" evidence="7">
    <location>
        <begin position="12"/>
        <end position="31"/>
    </location>
</feature>
<dbReference type="CDD" id="cd06261">
    <property type="entry name" value="TM_PBP2"/>
    <property type="match status" value="1"/>
</dbReference>
<evidence type="ECO:0000256" key="3">
    <source>
        <dbReference type="ARBA" id="ARBA00022475"/>
    </source>
</evidence>
<dbReference type="InterPro" id="IPR045621">
    <property type="entry name" value="BPD_transp_1_N"/>
</dbReference>
<feature type="transmembrane region" description="Helical" evidence="7">
    <location>
        <begin position="299"/>
        <end position="325"/>
    </location>
</feature>
<accession>A0A5J4KYY7</accession>
<dbReference type="PANTHER" id="PTHR30465">
    <property type="entry name" value="INNER MEMBRANE ABC TRANSPORTER"/>
    <property type="match status" value="1"/>
</dbReference>
<comment type="caution">
    <text evidence="9">The sequence shown here is derived from an EMBL/GenBank/DDBJ whole genome shotgun (WGS) entry which is preliminary data.</text>
</comment>
<evidence type="ECO:0000256" key="4">
    <source>
        <dbReference type="ARBA" id="ARBA00022692"/>
    </source>
</evidence>
<feature type="domain" description="ABC transmembrane type-1" evidence="8">
    <location>
        <begin position="106"/>
        <end position="318"/>
    </location>
</feature>
<comment type="subcellular location">
    <subcellularLocation>
        <location evidence="1">Cell membrane</location>
        <topology evidence="1">Multi-pass membrane protein</topology>
    </subcellularLocation>
</comment>
<feature type="transmembrane region" description="Helical" evidence="7">
    <location>
        <begin position="195"/>
        <end position="214"/>
    </location>
</feature>
<feature type="transmembrane region" description="Helical" evidence="7">
    <location>
        <begin position="106"/>
        <end position="127"/>
    </location>
</feature>
<evidence type="ECO:0000256" key="6">
    <source>
        <dbReference type="ARBA" id="ARBA00023136"/>
    </source>
</evidence>
<keyword evidence="6 7" id="KW-0472">Membrane</keyword>
<reference evidence="9" key="1">
    <citation type="submission" date="2019-10" db="EMBL/GenBank/DDBJ databases">
        <title>Metagenomic sequencing of thiosulfate-disproportionating enrichment culture.</title>
        <authorList>
            <person name="Umezawa K."/>
            <person name="Kojima H."/>
            <person name="Fukui M."/>
        </authorList>
    </citation>
    <scope>NUCLEOTIDE SEQUENCE</scope>
    <source>
        <strain evidence="9">45J</strain>
    </source>
</reference>
<dbReference type="InterPro" id="IPR000515">
    <property type="entry name" value="MetI-like"/>
</dbReference>
<dbReference type="SUPFAM" id="SSF161098">
    <property type="entry name" value="MetI-like"/>
    <property type="match status" value="1"/>
</dbReference>
<keyword evidence="5 7" id="KW-1133">Transmembrane helix</keyword>
<proteinExistence type="predicted"/>
<dbReference type="InterPro" id="IPR035906">
    <property type="entry name" value="MetI-like_sf"/>
</dbReference>
<dbReference type="GO" id="GO:0005886">
    <property type="term" value="C:plasma membrane"/>
    <property type="evidence" value="ECO:0007669"/>
    <property type="project" value="UniProtKB-SubCell"/>
</dbReference>
<evidence type="ECO:0000256" key="7">
    <source>
        <dbReference type="SAM" id="Phobius"/>
    </source>
</evidence>
<keyword evidence="2" id="KW-0813">Transport</keyword>
<evidence type="ECO:0000313" key="9">
    <source>
        <dbReference type="EMBL" id="GER93165.1"/>
    </source>
</evidence>
<dbReference type="EMBL" id="BLAB01000001">
    <property type="protein sequence ID" value="GER93165.1"/>
    <property type="molecule type" value="Genomic_DNA"/>
</dbReference>
<sequence>MISYLIKRLLEMIPTFFGITLLSFFIIHLAPGKPTDVLTEMNPKITPEAREKLERYYGLDKPIIVQYGMWLKRIVKLDFGESFSGDRRPVIEKIWDKKKPLLERRLFITFMINTLSMFLIFIIAIPIGISSAVRQYSLYDKITTTSVFIGFAMPSFWLALLMMMLFGVHLNWLPISGLKSMNYDSLALSGKIKDIILHLLMPIFVSSFGGLAGLSRYMRSSMLEVLRQDYVKTARAKGLSEKQVIYRHAFRNALLPIITLLGLSVPGLIGGSVIFENIFGIPGMGQLFFMGVMTRDYPLIMGILTIGAALTLIGNIFADIGYMLADPRIRAK</sequence>
<name>A0A5J4KYY7_9ZZZZ</name>
<evidence type="ECO:0000259" key="8">
    <source>
        <dbReference type="PROSITE" id="PS50928"/>
    </source>
</evidence>
<dbReference type="AlphaFoldDB" id="A0A5J4KYY7"/>
<feature type="transmembrane region" description="Helical" evidence="7">
    <location>
        <begin position="148"/>
        <end position="175"/>
    </location>
</feature>
<protein>
    <submittedName>
        <fullName evidence="9">ABC transporter permease</fullName>
    </submittedName>
</protein>
<dbReference type="PROSITE" id="PS50928">
    <property type="entry name" value="ABC_TM1"/>
    <property type="match status" value="1"/>
</dbReference>